<keyword evidence="9 14" id="KW-0175">Coiled coil</keyword>
<dbReference type="EC" id="2.7.11.1" evidence="3"/>
<dbReference type="PROSITE" id="PS00108">
    <property type="entry name" value="PROTEIN_KINASE_ST"/>
    <property type="match status" value="1"/>
</dbReference>
<evidence type="ECO:0000313" key="18">
    <source>
        <dbReference type="Proteomes" id="UP000593567"/>
    </source>
</evidence>
<evidence type="ECO:0000256" key="9">
    <source>
        <dbReference type="ARBA" id="ARBA00023054"/>
    </source>
</evidence>
<dbReference type="GO" id="GO:0035556">
    <property type="term" value="P:intracellular signal transduction"/>
    <property type="evidence" value="ECO:0007669"/>
    <property type="project" value="TreeGrafter"/>
</dbReference>
<feature type="domain" description="Protein kinase" evidence="16">
    <location>
        <begin position="462"/>
        <end position="741"/>
    </location>
</feature>
<keyword evidence="7" id="KW-0418">Kinase</keyword>
<dbReference type="GO" id="GO:0005634">
    <property type="term" value="C:nucleus"/>
    <property type="evidence" value="ECO:0007669"/>
    <property type="project" value="UniProtKB-SubCell"/>
</dbReference>
<evidence type="ECO:0000256" key="5">
    <source>
        <dbReference type="ARBA" id="ARBA00022679"/>
    </source>
</evidence>
<feature type="binding site" evidence="13">
    <location>
        <position position="491"/>
    </location>
    <ligand>
        <name>ATP</name>
        <dbReference type="ChEBI" id="CHEBI:30616"/>
    </ligand>
</feature>
<evidence type="ECO:0000256" key="10">
    <source>
        <dbReference type="ARBA" id="ARBA00023242"/>
    </source>
</evidence>
<reference evidence="17" key="1">
    <citation type="submission" date="2020-06" db="EMBL/GenBank/DDBJ databases">
        <title>Draft genome of Bugula neritina, a colonial animal packing powerful symbionts and potential medicines.</title>
        <authorList>
            <person name="Rayko M."/>
        </authorList>
    </citation>
    <scope>NUCLEOTIDE SEQUENCE [LARGE SCALE GENOMIC DNA]</scope>
    <source>
        <strain evidence="17">Kwan_BN1</strain>
    </source>
</reference>
<evidence type="ECO:0000256" key="13">
    <source>
        <dbReference type="PROSITE-ProRule" id="PRU10141"/>
    </source>
</evidence>
<evidence type="ECO:0000256" key="6">
    <source>
        <dbReference type="ARBA" id="ARBA00022741"/>
    </source>
</evidence>
<evidence type="ECO:0000256" key="3">
    <source>
        <dbReference type="ARBA" id="ARBA00012513"/>
    </source>
</evidence>
<evidence type="ECO:0000256" key="11">
    <source>
        <dbReference type="ARBA" id="ARBA00047899"/>
    </source>
</evidence>
<feature type="compositionally biased region" description="Low complexity" evidence="15">
    <location>
        <begin position="98"/>
        <end position="111"/>
    </location>
</feature>
<gene>
    <name evidence="17" type="ORF">EB796_024373</name>
</gene>
<evidence type="ECO:0000313" key="17">
    <source>
        <dbReference type="EMBL" id="KAF6017306.1"/>
    </source>
</evidence>
<dbReference type="GO" id="GO:0004674">
    <property type="term" value="F:protein serine/threonine kinase activity"/>
    <property type="evidence" value="ECO:0007669"/>
    <property type="project" value="UniProtKB-KW"/>
</dbReference>
<keyword evidence="5" id="KW-0808">Transferase</keyword>
<dbReference type="Gene3D" id="1.10.510.10">
    <property type="entry name" value="Transferase(Phosphotransferase) domain 1"/>
    <property type="match status" value="1"/>
</dbReference>
<feature type="compositionally biased region" description="Polar residues" evidence="15">
    <location>
        <begin position="756"/>
        <end position="767"/>
    </location>
</feature>
<dbReference type="SMART" id="SM00220">
    <property type="entry name" value="S_TKc"/>
    <property type="match status" value="1"/>
</dbReference>
<evidence type="ECO:0000256" key="1">
    <source>
        <dbReference type="ARBA" id="ARBA00001946"/>
    </source>
</evidence>
<evidence type="ECO:0000256" key="12">
    <source>
        <dbReference type="ARBA" id="ARBA00048679"/>
    </source>
</evidence>
<evidence type="ECO:0000256" key="8">
    <source>
        <dbReference type="ARBA" id="ARBA00022840"/>
    </source>
</evidence>
<sequence length="767" mass="85851">MEHLPQLDPRKKELFEARFLMQKKSTASKEMLPPPSSTVAAGRAVNSGSLNSSHVITSQSEQLGSSGTSLPANVNSRGSTSSGEGSRDAMSAVSEPATITSTTSSTSIVTTANVPSIGPPAMKTTVNSEKKPRKRKGATVAADSDNQVIPAKTNKQDHPSKKLPEYFKTGTSPRRGKSDSSKGVREKAASPAASGVYKQTGSGSPPPRSSAAMSLVSLSAAGHGTSNAIFSANGESNSHLNPTRLHPDIAPNNYQSASVHDTECEKKDEEIQDLTKRNDELDKQISTLQTHIEKQKVVLNRCLELNKTLLKEKSKIEKVSIRQKNVENRLRLGHFQTVRQGATFVENWVDGYAFQELLKRQEVINLGKEDIEKQKKLLSKKKPPKNTDFVKPGDKVFPMMDYYMQEEILKLRQISLKKEDTEVAVELEKLERERNLHIREMKRIQNEDGSRFKDNPTLNDRYLLLNLLGKGGFSEVHKAFDMKEQRYVACKIHQLNKDWHDEKKANYIKHALREYNIHKTLDHDRIVRLFDVFEIDTNSFCTVLEYCDGNDLDFYLKQNKVIPEREARSIVQQIVSALRHLNSISPPIIHYDLKPGNILLMRGQQCGEVKITDFGLSKIMEGDTYCPDSGMDLTSQGAGTYWYLPPECFVVGKQPPKISSKVDVWSVGVIFYQCLYGKKPFGHNLSQAAILEENTILNARQVDFPPKPPVCNEAKNFIRQCLQYRKELRPDVIMLSNMDYLKSNAMKDSRKGTPVEAQSPSASSMAP</sequence>
<dbReference type="PROSITE" id="PS50011">
    <property type="entry name" value="PROTEIN_KINASE_DOM"/>
    <property type="match status" value="1"/>
</dbReference>
<dbReference type="InterPro" id="IPR008271">
    <property type="entry name" value="Ser/Thr_kinase_AS"/>
</dbReference>
<comment type="catalytic activity">
    <reaction evidence="12">
        <text>L-seryl-[protein] + ATP = O-phospho-L-seryl-[protein] + ADP + H(+)</text>
        <dbReference type="Rhea" id="RHEA:17989"/>
        <dbReference type="Rhea" id="RHEA-COMP:9863"/>
        <dbReference type="Rhea" id="RHEA-COMP:11604"/>
        <dbReference type="ChEBI" id="CHEBI:15378"/>
        <dbReference type="ChEBI" id="CHEBI:29999"/>
        <dbReference type="ChEBI" id="CHEBI:30616"/>
        <dbReference type="ChEBI" id="CHEBI:83421"/>
        <dbReference type="ChEBI" id="CHEBI:456216"/>
        <dbReference type="EC" id="2.7.11.1"/>
    </reaction>
</comment>
<comment type="cofactor">
    <cofactor evidence="1">
        <name>Mg(2+)</name>
        <dbReference type="ChEBI" id="CHEBI:18420"/>
    </cofactor>
</comment>
<dbReference type="GO" id="GO:0007059">
    <property type="term" value="P:chromosome segregation"/>
    <property type="evidence" value="ECO:0007669"/>
    <property type="project" value="TreeGrafter"/>
</dbReference>
<feature type="region of interest" description="Disordered" evidence="15">
    <location>
        <begin position="746"/>
        <end position="767"/>
    </location>
</feature>
<comment type="subcellular location">
    <subcellularLocation>
        <location evidence="2">Nucleus</location>
    </subcellularLocation>
</comment>
<evidence type="ECO:0000256" key="4">
    <source>
        <dbReference type="ARBA" id="ARBA00022527"/>
    </source>
</evidence>
<evidence type="ECO:0000256" key="7">
    <source>
        <dbReference type="ARBA" id="ARBA00022777"/>
    </source>
</evidence>
<proteinExistence type="predicted"/>
<feature type="compositionally biased region" description="Polar residues" evidence="15">
    <location>
        <begin position="46"/>
        <end position="75"/>
    </location>
</feature>
<evidence type="ECO:0000259" key="16">
    <source>
        <dbReference type="PROSITE" id="PS50011"/>
    </source>
</evidence>
<evidence type="ECO:0000256" key="15">
    <source>
        <dbReference type="SAM" id="MobiDB-lite"/>
    </source>
</evidence>
<dbReference type="EMBL" id="VXIV02003414">
    <property type="protein sequence ID" value="KAF6017306.1"/>
    <property type="molecule type" value="Genomic_DNA"/>
</dbReference>
<dbReference type="PANTHER" id="PTHR22974:SF23">
    <property type="entry name" value="TOUSLED-LIKE KINASE, ISOFORM G"/>
    <property type="match status" value="1"/>
</dbReference>
<keyword evidence="6 13" id="KW-0547">Nucleotide-binding</keyword>
<dbReference type="PANTHER" id="PTHR22974">
    <property type="entry name" value="MIXED LINEAGE PROTEIN KINASE"/>
    <property type="match status" value="1"/>
</dbReference>
<feature type="coiled-coil region" evidence="14">
    <location>
        <begin position="264"/>
        <end position="291"/>
    </location>
</feature>
<dbReference type="InterPro" id="IPR011009">
    <property type="entry name" value="Kinase-like_dom_sf"/>
</dbReference>
<keyword evidence="10" id="KW-0539">Nucleus</keyword>
<dbReference type="Pfam" id="PF00069">
    <property type="entry name" value="Pkinase"/>
    <property type="match status" value="1"/>
</dbReference>
<name>A0A7J7IUU8_BUGNE</name>
<keyword evidence="18" id="KW-1185">Reference proteome</keyword>
<evidence type="ECO:0000256" key="2">
    <source>
        <dbReference type="ARBA" id="ARBA00004123"/>
    </source>
</evidence>
<keyword evidence="4" id="KW-0723">Serine/threonine-protein kinase</keyword>
<accession>A0A7J7IUU8</accession>
<protein>
    <recommendedName>
        <fullName evidence="3">non-specific serine/threonine protein kinase</fullName>
        <ecNumber evidence="3">2.7.11.1</ecNumber>
    </recommendedName>
</protein>
<feature type="region of interest" description="Disordered" evidence="15">
    <location>
        <begin position="24"/>
        <end position="211"/>
    </location>
</feature>
<dbReference type="OrthoDB" id="346907at2759"/>
<feature type="compositionally biased region" description="Basic and acidic residues" evidence="15">
    <location>
        <begin position="176"/>
        <end position="188"/>
    </location>
</feature>
<dbReference type="InterPro" id="IPR017441">
    <property type="entry name" value="Protein_kinase_ATP_BS"/>
</dbReference>
<comment type="caution">
    <text evidence="17">The sequence shown here is derived from an EMBL/GenBank/DDBJ whole genome shotgun (WGS) entry which is preliminary data.</text>
</comment>
<keyword evidence="8 13" id="KW-0067">ATP-binding</keyword>
<dbReference type="SUPFAM" id="SSF56112">
    <property type="entry name" value="Protein kinase-like (PK-like)"/>
    <property type="match status" value="1"/>
</dbReference>
<dbReference type="CDD" id="cd13990">
    <property type="entry name" value="STKc_TLK"/>
    <property type="match status" value="1"/>
</dbReference>
<comment type="catalytic activity">
    <reaction evidence="11">
        <text>L-threonyl-[protein] + ATP = O-phospho-L-threonyl-[protein] + ADP + H(+)</text>
        <dbReference type="Rhea" id="RHEA:46608"/>
        <dbReference type="Rhea" id="RHEA-COMP:11060"/>
        <dbReference type="Rhea" id="RHEA-COMP:11605"/>
        <dbReference type="ChEBI" id="CHEBI:15378"/>
        <dbReference type="ChEBI" id="CHEBI:30013"/>
        <dbReference type="ChEBI" id="CHEBI:30616"/>
        <dbReference type="ChEBI" id="CHEBI:61977"/>
        <dbReference type="ChEBI" id="CHEBI:456216"/>
        <dbReference type="EC" id="2.7.11.1"/>
    </reaction>
</comment>
<dbReference type="PROSITE" id="PS00107">
    <property type="entry name" value="PROTEIN_KINASE_ATP"/>
    <property type="match status" value="1"/>
</dbReference>
<feature type="compositionally biased region" description="Basic and acidic residues" evidence="15">
    <location>
        <begin position="154"/>
        <end position="165"/>
    </location>
</feature>
<dbReference type="FunFam" id="1.10.510.10:FF:000037">
    <property type="entry name" value="Serine/threonine-protein kinase tousled-like 2"/>
    <property type="match status" value="1"/>
</dbReference>
<evidence type="ECO:0000256" key="14">
    <source>
        <dbReference type="SAM" id="Coils"/>
    </source>
</evidence>
<dbReference type="InterPro" id="IPR000719">
    <property type="entry name" value="Prot_kinase_dom"/>
</dbReference>
<dbReference type="Proteomes" id="UP000593567">
    <property type="component" value="Unassembled WGS sequence"/>
</dbReference>
<dbReference type="GO" id="GO:0005524">
    <property type="term" value="F:ATP binding"/>
    <property type="evidence" value="ECO:0007669"/>
    <property type="project" value="UniProtKB-UniRule"/>
</dbReference>
<dbReference type="AlphaFoldDB" id="A0A7J7IUU8"/>
<organism evidence="17 18">
    <name type="scientific">Bugula neritina</name>
    <name type="common">Brown bryozoan</name>
    <name type="synonym">Sertularia neritina</name>
    <dbReference type="NCBI Taxonomy" id="10212"/>
    <lineage>
        <taxon>Eukaryota</taxon>
        <taxon>Metazoa</taxon>
        <taxon>Spiralia</taxon>
        <taxon>Lophotrochozoa</taxon>
        <taxon>Bryozoa</taxon>
        <taxon>Gymnolaemata</taxon>
        <taxon>Cheilostomatida</taxon>
        <taxon>Flustrina</taxon>
        <taxon>Buguloidea</taxon>
        <taxon>Bugulidae</taxon>
        <taxon>Bugula</taxon>
    </lineage>
</organism>